<evidence type="ECO:0000256" key="5">
    <source>
        <dbReference type="ARBA" id="ARBA00023015"/>
    </source>
</evidence>
<dbReference type="InterPro" id="IPR031316">
    <property type="entry name" value="FlgM_C"/>
</dbReference>
<comment type="similarity">
    <text evidence="1">Belongs to the FlgM family.</text>
</comment>
<evidence type="ECO:0000256" key="3">
    <source>
        <dbReference type="ARBA" id="ARBA00022491"/>
    </source>
</evidence>
<organism evidence="8 9">
    <name type="scientific">Caldanaerobius fijiensis DSM 17918</name>
    <dbReference type="NCBI Taxonomy" id="1121256"/>
    <lineage>
        <taxon>Bacteria</taxon>
        <taxon>Bacillati</taxon>
        <taxon>Bacillota</taxon>
        <taxon>Clostridia</taxon>
        <taxon>Thermoanaerobacterales</taxon>
        <taxon>Thermoanaerobacteraceae</taxon>
        <taxon>Caldanaerobius</taxon>
    </lineage>
</organism>
<keyword evidence="9" id="KW-1185">Reference proteome</keyword>
<dbReference type="Pfam" id="PF04316">
    <property type="entry name" value="FlgM"/>
    <property type="match status" value="1"/>
</dbReference>
<name>A0A1M4UX12_9THEO</name>
<evidence type="ECO:0000313" key="8">
    <source>
        <dbReference type="EMBL" id="SHE61254.1"/>
    </source>
</evidence>
<keyword evidence="6" id="KW-0804">Transcription</keyword>
<dbReference type="Proteomes" id="UP000184088">
    <property type="component" value="Unassembled WGS sequence"/>
</dbReference>
<protein>
    <recommendedName>
        <fullName evidence="2">Negative regulator of flagellin synthesis</fullName>
    </recommendedName>
</protein>
<keyword evidence="5" id="KW-0805">Transcription regulation</keyword>
<dbReference type="STRING" id="1121256.SAMN02746089_00525"/>
<evidence type="ECO:0000256" key="1">
    <source>
        <dbReference type="ARBA" id="ARBA00005322"/>
    </source>
</evidence>
<dbReference type="EMBL" id="FQVH01000003">
    <property type="protein sequence ID" value="SHE61254.1"/>
    <property type="molecule type" value="Genomic_DNA"/>
</dbReference>
<dbReference type="GO" id="GO:0045892">
    <property type="term" value="P:negative regulation of DNA-templated transcription"/>
    <property type="evidence" value="ECO:0007669"/>
    <property type="project" value="InterPro"/>
</dbReference>
<dbReference type="RefSeq" id="WP_073341540.1">
    <property type="nucleotide sequence ID" value="NZ_FQVH01000003.1"/>
</dbReference>
<evidence type="ECO:0000256" key="6">
    <source>
        <dbReference type="ARBA" id="ARBA00023163"/>
    </source>
</evidence>
<reference evidence="8 9" key="1">
    <citation type="submission" date="2016-11" db="EMBL/GenBank/DDBJ databases">
        <authorList>
            <person name="Jaros S."/>
            <person name="Januszkiewicz K."/>
            <person name="Wedrychowicz H."/>
        </authorList>
    </citation>
    <scope>NUCLEOTIDE SEQUENCE [LARGE SCALE GENOMIC DNA]</scope>
    <source>
        <strain evidence="8 9">DSM 17918</strain>
    </source>
</reference>
<keyword evidence="4" id="KW-1005">Bacterial flagellum biogenesis</keyword>
<dbReference type="SUPFAM" id="SSF101498">
    <property type="entry name" value="Anti-sigma factor FlgM"/>
    <property type="match status" value="1"/>
</dbReference>
<dbReference type="NCBIfam" id="TIGR03824">
    <property type="entry name" value="FlgM_jcvi"/>
    <property type="match status" value="1"/>
</dbReference>
<dbReference type="InterPro" id="IPR035890">
    <property type="entry name" value="Anti-sigma-28_factor_FlgM_sf"/>
</dbReference>
<dbReference type="OrthoDB" id="9796126at2"/>
<dbReference type="AlphaFoldDB" id="A0A1M4UX12"/>
<evidence type="ECO:0000256" key="2">
    <source>
        <dbReference type="ARBA" id="ARBA00017823"/>
    </source>
</evidence>
<dbReference type="InterPro" id="IPR007412">
    <property type="entry name" value="FlgM"/>
</dbReference>
<dbReference type="GO" id="GO:0044781">
    <property type="term" value="P:bacterial-type flagellum organization"/>
    <property type="evidence" value="ECO:0007669"/>
    <property type="project" value="UniProtKB-KW"/>
</dbReference>
<evidence type="ECO:0000259" key="7">
    <source>
        <dbReference type="Pfam" id="PF04316"/>
    </source>
</evidence>
<gene>
    <name evidence="8" type="ORF">SAMN02746089_00525</name>
</gene>
<evidence type="ECO:0000313" key="9">
    <source>
        <dbReference type="Proteomes" id="UP000184088"/>
    </source>
</evidence>
<sequence>MRIENYSTQRVLASYNAQVKKDKAIARNAEEQKDSIIISEEGQLIHKAVARMKELPDVRCDVVEKLKQSINAGKYVIDAKQIAGNIIDRKA</sequence>
<accession>A0A1M4UX12</accession>
<evidence type="ECO:0000256" key="4">
    <source>
        <dbReference type="ARBA" id="ARBA00022795"/>
    </source>
</evidence>
<proteinExistence type="inferred from homology"/>
<feature type="domain" description="Anti-sigma-28 factor FlgM C-terminal" evidence="7">
    <location>
        <begin position="34"/>
        <end position="88"/>
    </location>
</feature>
<keyword evidence="3" id="KW-0678">Repressor</keyword>